<evidence type="ECO:0000256" key="5">
    <source>
        <dbReference type="ARBA" id="ARBA00022643"/>
    </source>
</evidence>
<keyword evidence="8" id="KW-0408">Iron</keyword>
<keyword evidence="7" id="KW-0560">Oxidoreductase</keyword>
<evidence type="ECO:0000259" key="10">
    <source>
        <dbReference type="Pfam" id="PF00724"/>
    </source>
</evidence>
<proteinExistence type="inferred from homology"/>
<evidence type="ECO:0000256" key="3">
    <source>
        <dbReference type="ARBA" id="ARBA00011048"/>
    </source>
</evidence>
<comment type="cofactor">
    <cofactor evidence="2">
        <name>[4Fe-4S] cluster</name>
        <dbReference type="ChEBI" id="CHEBI:49883"/>
    </cofactor>
</comment>
<evidence type="ECO:0000256" key="1">
    <source>
        <dbReference type="ARBA" id="ARBA00001917"/>
    </source>
</evidence>
<dbReference type="InterPro" id="IPR023753">
    <property type="entry name" value="FAD/NAD-binding_dom"/>
</dbReference>
<keyword evidence="6" id="KW-0479">Metal-binding</keyword>
<feature type="non-terminal residue" evidence="12">
    <location>
        <position position="1"/>
    </location>
</feature>
<keyword evidence="4" id="KW-0285">Flavoprotein</keyword>
<dbReference type="InterPro" id="IPR036188">
    <property type="entry name" value="FAD/NAD-bd_sf"/>
</dbReference>
<name>X1H307_9ZZZZ</name>
<evidence type="ECO:0000259" key="11">
    <source>
        <dbReference type="Pfam" id="PF07992"/>
    </source>
</evidence>
<gene>
    <name evidence="12" type="ORF">S03H2_37822</name>
</gene>
<reference evidence="12" key="1">
    <citation type="journal article" date="2014" name="Front. Microbiol.">
        <title>High frequency of phylogenetically diverse reductive dehalogenase-homologous genes in deep subseafloor sedimentary metagenomes.</title>
        <authorList>
            <person name="Kawai M."/>
            <person name="Futagami T."/>
            <person name="Toyoda A."/>
            <person name="Takaki Y."/>
            <person name="Nishi S."/>
            <person name="Hori S."/>
            <person name="Arai W."/>
            <person name="Tsubouchi T."/>
            <person name="Morono Y."/>
            <person name="Uchiyama I."/>
            <person name="Ito T."/>
            <person name="Fujiyama A."/>
            <person name="Inagaki F."/>
            <person name="Takami H."/>
        </authorList>
    </citation>
    <scope>NUCLEOTIDE SEQUENCE</scope>
    <source>
        <strain evidence="12">Expedition CK06-06</strain>
    </source>
</reference>
<dbReference type="InterPro" id="IPR013785">
    <property type="entry name" value="Aldolase_TIM"/>
</dbReference>
<dbReference type="PRINTS" id="PR00469">
    <property type="entry name" value="PNDRDTASEII"/>
</dbReference>
<sequence>WAHPPTTLPPGCMVDMAQMAKRVVKVPVIAVGKLGYPELAERVLQEGKADFICLGRALLADPEWPNKVKKGRLEDIRPCIGCHEGCLKRVFDVKYLSCAVNPATGMEREFTIKPAEKKKSVLVVGGGASGMEAARVTALGGHKVTLWEKGDALGGNLIPASIPDFKQDYRRLINFLSTQIKKLDVTIELAKEATTELILEMKPDVVFIATGSTSIVPEIPGVGKKMVVTAVDLLLGKREAGKSVVVVGGGLIGCETALYLAQKGKKLTIIEMLDGVML</sequence>
<comment type="caution">
    <text evidence="12">The sequence shown here is derived from an EMBL/GenBank/DDBJ whole genome shotgun (WGS) entry which is preliminary data.</text>
</comment>
<dbReference type="PANTHER" id="PTHR42917:SF2">
    <property type="entry name" value="2,4-DIENOYL-COA REDUCTASE [(2E)-ENOYL-COA-PRODUCING]"/>
    <property type="match status" value="1"/>
</dbReference>
<evidence type="ECO:0000313" key="12">
    <source>
        <dbReference type="EMBL" id="GAH51455.1"/>
    </source>
</evidence>
<feature type="domain" description="FAD/NAD(P)-binding" evidence="11">
    <location>
        <begin position="120"/>
        <end position="277"/>
    </location>
</feature>
<dbReference type="GO" id="GO:0046872">
    <property type="term" value="F:metal ion binding"/>
    <property type="evidence" value="ECO:0007669"/>
    <property type="project" value="UniProtKB-KW"/>
</dbReference>
<dbReference type="SUPFAM" id="SSF51395">
    <property type="entry name" value="FMN-linked oxidoreductases"/>
    <property type="match status" value="1"/>
</dbReference>
<dbReference type="Gene3D" id="3.50.50.60">
    <property type="entry name" value="FAD/NAD(P)-binding domain"/>
    <property type="match status" value="1"/>
</dbReference>
<dbReference type="SUPFAM" id="SSF51971">
    <property type="entry name" value="Nucleotide-binding domain"/>
    <property type="match status" value="1"/>
</dbReference>
<dbReference type="PRINTS" id="PR00368">
    <property type="entry name" value="FADPNR"/>
</dbReference>
<dbReference type="AlphaFoldDB" id="X1H307"/>
<dbReference type="InterPro" id="IPR001155">
    <property type="entry name" value="OxRdtase_FMN_N"/>
</dbReference>
<evidence type="ECO:0000256" key="8">
    <source>
        <dbReference type="ARBA" id="ARBA00023004"/>
    </source>
</evidence>
<organism evidence="12">
    <name type="scientific">marine sediment metagenome</name>
    <dbReference type="NCBI Taxonomy" id="412755"/>
    <lineage>
        <taxon>unclassified sequences</taxon>
        <taxon>metagenomes</taxon>
        <taxon>ecological metagenomes</taxon>
    </lineage>
</organism>
<dbReference type="InterPro" id="IPR051793">
    <property type="entry name" value="NADH:flavin_oxidoreductase"/>
</dbReference>
<comment type="similarity">
    <text evidence="3">In the N-terminal section; belongs to the NADH:flavin oxidoreductase/NADH oxidase family.</text>
</comment>
<protein>
    <recommendedName>
        <fullName evidence="13">NADH:flavin oxidoreductase/NADH oxidase N-terminal domain-containing protein</fullName>
    </recommendedName>
</protein>
<keyword evidence="5" id="KW-0288">FMN</keyword>
<evidence type="ECO:0000256" key="6">
    <source>
        <dbReference type="ARBA" id="ARBA00022723"/>
    </source>
</evidence>
<evidence type="ECO:0008006" key="13">
    <source>
        <dbReference type="Google" id="ProtNLM"/>
    </source>
</evidence>
<keyword evidence="9" id="KW-0411">Iron-sulfur</keyword>
<feature type="non-terminal residue" evidence="12">
    <location>
        <position position="278"/>
    </location>
</feature>
<dbReference type="EMBL" id="BARU01023295">
    <property type="protein sequence ID" value="GAH51455.1"/>
    <property type="molecule type" value="Genomic_DNA"/>
</dbReference>
<comment type="cofactor">
    <cofactor evidence="1">
        <name>FMN</name>
        <dbReference type="ChEBI" id="CHEBI:58210"/>
    </cofactor>
</comment>
<dbReference type="PANTHER" id="PTHR42917">
    <property type="entry name" value="2,4-DIENOYL-COA REDUCTASE"/>
    <property type="match status" value="1"/>
</dbReference>
<evidence type="ECO:0000256" key="2">
    <source>
        <dbReference type="ARBA" id="ARBA00001966"/>
    </source>
</evidence>
<evidence type="ECO:0000256" key="7">
    <source>
        <dbReference type="ARBA" id="ARBA00023002"/>
    </source>
</evidence>
<dbReference type="Gene3D" id="3.20.20.70">
    <property type="entry name" value="Aldolase class I"/>
    <property type="match status" value="1"/>
</dbReference>
<feature type="domain" description="NADH:flavin oxidoreductase/NADH oxidase N-terminal" evidence="10">
    <location>
        <begin position="18"/>
        <end position="72"/>
    </location>
</feature>
<evidence type="ECO:0000256" key="9">
    <source>
        <dbReference type="ARBA" id="ARBA00023014"/>
    </source>
</evidence>
<dbReference type="GO" id="GO:0051536">
    <property type="term" value="F:iron-sulfur cluster binding"/>
    <property type="evidence" value="ECO:0007669"/>
    <property type="project" value="UniProtKB-KW"/>
</dbReference>
<accession>X1H307</accession>
<evidence type="ECO:0000256" key="4">
    <source>
        <dbReference type="ARBA" id="ARBA00022630"/>
    </source>
</evidence>
<dbReference type="Gene3D" id="3.40.50.720">
    <property type="entry name" value="NAD(P)-binding Rossmann-like Domain"/>
    <property type="match status" value="1"/>
</dbReference>
<dbReference type="GO" id="GO:0016491">
    <property type="term" value="F:oxidoreductase activity"/>
    <property type="evidence" value="ECO:0007669"/>
    <property type="project" value="UniProtKB-KW"/>
</dbReference>
<dbReference type="Pfam" id="PF00724">
    <property type="entry name" value="Oxidored_FMN"/>
    <property type="match status" value="1"/>
</dbReference>
<dbReference type="GO" id="GO:0010181">
    <property type="term" value="F:FMN binding"/>
    <property type="evidence" value="ECO:0007669"/>
    <property type="project" value="InterPro"/>
</dbReference>
<dbReference type="Pfam" id="PF07992">
    <property type="entry name" value="Pyr_redox_2"/>
    <property type="match status" value="1"/>
</dbReference>